<dbReference type="GO" id="GO:0047632">
    <property type="term" value="F:agmatine deiminase activity"/>
    <property type="evidence" value="ECO:0007669"/>
    <property type="project" value="TreeGrafter"/>
</dbReference>
<dbReference type="RefSeq" id="WP_070072623.1">
    <property type="nucleotide sequence ID" value="NZ_CP017448.1"/>
</dbReference>
<evidence type="ECO:0000313" key="3">
    <source>
        <dbReference type="Proteomes" id="UP000095342"/>
    </source>
</evidence>
<dbReference type="Gene3D" id="3.75.10.10">
    <property type="entry name" value="L-arginine/glycine Amidinotransferase, Chain A"/>
    <property type="match status" value="1"/>
</dbReference>
<keyword evidence="1" id="KW-0378">Hydrolase</keyword>
<protein>
    <submittedName>
        <fullName evidence="2">Agmatine deiminase</fullName>
    </submittedName>
</protein>
<dbReference type="AlphaFoldDB" id="A0A1D8K7Y7"/>
<gene>
    <name evidence="2" type="ORF">BJI67_08240</name>
</gene>
<evidence type="ECO:0000256" key="1">
    <source>
        <dbReference type="ARBA" id="ARBA00022801"/>
    </source>
</evidence>
<reference evidence="2 3" key="1">
    <citation type="submission" date="2016-09" db="EMBL/GenBank/DDBJ databases">
        <title>Acidihalobacter prosperus V6 (DSM14174).</title>
        <authorList>
            <person name="Khaleque H.N."/>
            <person name="Ramsay J.P."/>
            <person name="Murphy R.J.T."/>
            <person name="Kaksonen A.H."/>
            <person name="Boxall N.J."/>
            <person name="Watkin E.L.J."/>
        </authorList>
    </citation>
    <scope>NUCLEOTIDE SEQUENCE [LARGE SCALE GENOMIC DNA]</scope>
    <source>
        <strain evidence="2 3">V6</strain>
    </source>
</reference>
<evidence type="ECO:0000313" key="2">
    <source>
        <dbReference type="EMBL" id="AOV17048.1"/>
    </source>
</evidence>
<dbReference type="GO" id="GO:0009446">
    <property type="term" value="P:putrescine biosynthetic process"/>
    <property type="evidence" value="ECO:0007669"/>
    <property type="project" value="InterPro"/>
</dbReference>
<dbReference type="SUPFAM" id="SSF55909">
    <property type="entry name" value="Pentein"/>
    <property type="match status" value="1"/>
</dbReference>
<dbReference type="GO" id="GO:0004668">
    <property type="term" value="F:protein-arginine deiminase activity"/>
    <property type="evidence" value="ECO:0007669"/>
    <property type="project" value="InterPro"/>
</dbReference>
<dbReference type="InterPro" id="IPR007466">
    <property type="entry name" value="Peptidyl-Arg-deiminase_porph"/>
</dbReference>
<sequence length="356" mass="39188">MTSQITRRLPAEWEPQDGVMLTWPHAGTAWAPQLAAVERVYRDLAEAITQRETAFIVCRDEAHREVVAAQLAHLDRTRIRYALAPSNDTWARDHGPIAICDGGKPRLLDFVFNGWGGKHAHDLDNAINRHLAESAGFASSMTQTDFVLEGGAIDTDGAGTLLTTRHCLLTPTRNPELNETAIEDRLRRELGVTRVLWLDHGELAGDDTDGHIDTLARFCDPATIAYASCDDPADEHYAELLAMRGELEALRQRDGNPYRLIPLPLPHACYDDEQRLPATYANFLIINDVVLVPTYGDPTADKHALRALADAFPGREVIGIDCLPLIRQYGSLHCVTMQLPAGALATPPADMPPPCT</sequence>
<dbReference type="KEGG" id="aaeo:BJI67_08240"/>
<organism evidence="2 3">
    <name type="scientific">Acidihalobacter aeolianus</name>
    <dbReference type="NCBI Taxonomy" id="2792603"/>
    <lineage>
        <taxon>Bacteria</taxon>
        <taxon>Pseudomonadati</taxon>
        <taxon>Pseudomonadota</taxon>
        <taxon>Gammaproteobacteria</taxon>
        <taxon>Chromatiales</taxon>
        <taxon>Ectothiorhodospiraceae</taxon>
        <taxon>Acidihalobacter</taxon>
    </lineage>
</organism>
<name>A0A1D8K7Y7_9GAMM</name>
<proteinExistence type="predicted"/>
<dbReference type="PANTHER" id="PTHR31377:SF0">
    <property type="entry name" value="AGMATINE DEIMINASE-RELATED"/>
    <property type="match status" value="1"/>
</dbReference>
<dbReference type="PANTHER" id="PTHR31377">
    <property type="entry name" value="AGMATINE DEIMINASE-RELATED"/>
    <property type="match status" value="1"/>
</dbReference>
<keyword evidence="3" id="KW-1185">Reference proteome</keyword>
<accession>A0A1D8K7Y7</accession>
<dbReference type="Proteomes" id="UP000095342">
    <property type="component" value="Chromosome"/>
</dbReference>
<dbReference type="Pfam" id="PF04371">
    <property type="entry name" value="PAD_porph"/>
    <property type="match status" value="1"/>
</dbReference>
<dbReference type="EMBL" id="CP017448">
    <property type="protein sequence ID" value="AOV17048.1"/>
    <property type="molecule type" value="Genomic_DNA"/>
</dbReference>